<keyword evidence="2" id="KW-1185">Reference proteome</keyword>
<dbReference type="EMBL" id="AKKN01000010">
    <property type="protein sequence ID" value="EKT55741.1"/>
    <property type="molecule type" value="Genomic_DNA"/>
</dbReference>
<evidence type="ECO:0000313" key="2">
    <source>
        <dbReference type="Proteomes" id="UP000010290"/>
    </source>
</evidence>
<dbReference type="Proteomes" id="UP000010290">
    <property type="component" value="Chromosome"/>
</dbReference>
<accession>K8W796</accession>
<sequence length="154" mass="17842">MAIDQTGIQAGTFETFYPTNIVYSVGRKYFFLGHTPQENGYFIYNVTDTGNIDNSKTLHKGKLSFYLSNLQYVQDSVQNKSYLYGYNLNDKTIQLYVVLDNGNIENVYNFKFNAAGMSIRTTSFYVINGVLFYYYQYEKSKEWELFTVKILGTA</sequence>
<evidence type="ECO:0008006" key="3">
    <source>
        <dbReference type="Google" id="ProtNLM"/>
    </source>
</evidence>
<dbReference type="RefSeq" id="WP_008916210.1">
    <property type="nucleotide sequence ID" value="NZ_CM001773.1"/>
</dbReference>
<comment type="caution">
    <text evidence="1">The sequence shown here is derived from an EMBL/GenBank/DDBJ whole genome shotgun (WGS) entry which is preliminary data.</text>
</comment>
<proteinExistence type="predicted"/>
<evidence type="ECO:0000313" key="1">
    <source>
        <dbReference type="EMBL" id="EKT55741.1"/>
    </source>
</evidence>
<gene>
    <name evidence="1" type="ORF">OO7_12229</name>
</gene>
<dbReference type="PATRIC" id="fig|1141660.3.peg.2442"/>
<name>K8W796_9GAMM</name>
<dbReference type="AlphaFoldDB" id="K8W796"/>
<organism evidence="1 2">
    <name type="scientific">Providencia sneebia DSM 19967</name>
    <dbReference type="NCBI Taxonomy" id="1141660"/>
    <lineage>
        <taxon>Bacteria</taxon>
        <taxon>Pseudomonadati</taxon>
        <taxon>Pseudomonadota</taxon>
        <taxon>Gammaproteobacteria</taxon>
        <taxon>Enterobacterales</taxon>
        <taxon>Morganellaceae</taxon>
        <taxon>Providencia</taxon>
    </lineage>
</organism>
<dbReference type="HOGENOM" id="CLU_146703_0_0_6"/>
<reference evidence="1 2" key="1">
    <citation type="journal article" date="2012" name="BMC Genomics">
        <title>Comparative genomics of bacteria in the genus Providencia isolated from wild Drosophila melanogaster.</title>
        <authorList>
            <person name="Galac M.R."/>
            <person name="Lazzaro B.P."/>
        </authorList>
    </citation>
    <scope>NUCLEOTIDE SEQUENCE [LARGE SCALE GENOMIC DNA]</scope>
    <source>
        <strain evidence="1 2">DSM 19967</strain>
    </source>
</reference>
<dbReference type="OrthoDB" id="6461372at2"/>
<protein>
    <recommendedName>
        <fullName evidence="3">DUF5050 domain-containing protein</fullName>
    </recommendedName>
</protein>